<evidence type="ECO:0000313" key="2">
    <source>
        <dbReference type="EMBL" id="KQB84790.1"/>
    </source>
</evidence>
<gene>
    <name evidence="2" type="primary">yhfK_2</name>
    <name evidence="2" type="ORF">Clow_02049</name>
</gene>
<dbReference type="GO" id="GO:0016829">
    <property type="term" value="F:lyase activity"/>
    <property type="evidence" value="ECO:0007669"/>
    <property type="project" value="UniProtKB-KW"/>
</dbReference>
<dbReference type="GO" id="GO:0004074">
    <property type="term" value="F:biliverdin reductase [NAD(P)H] activity"/>
    <property type="evidence" value="ECO:0007669"/>
    <property type="project" value="TreeGrafter"/>
</dbReference>
<dbReference type="EMBL" id="LKEV01000007">
    <property type="protein sequence ID" value="KQB84790.1"/>
    <property type="molecule type" value="Genomic_DNA"/>
</dbReference>
<feature type="domain" description="NAD(P)-binding" evidence="1">
    <location>
        <begin position="7"/>
        <end position="161"/>
    </location>
</feature>
<keyword evidence="3" id="KW-1185">Reference proteome</keyword>
<dbReference type="InterPro" id="IPR051606">
    <property type="entry name" value="Polyketide_Oxido-like"/>
</dbReference>
<comment type="caution">
    <text evidence="2">The sequence shown here is derived from an EMBL/GenBank/DDBJ whole genome shotgun (WGS) entry which is preliminary data.</text>
</comment>
<dbReference type="OrthoDB" id="3763081at2"/>
<dbReference type="RefSeq" id="WP_055178761.1">
    <property type="nucleotide sequence ID" value="NZ_JAUSQY010000001.1"/>
</dbReference>
<protein>
    <submittedName>
        <fullName evidence="2">Putative sugar epimerase YhfK</fullName>
        <ecNumber evidence="2">4.-.-.-</ecNumber>
    </submittedName>
</protein>
<dbReference type="GO" id="GO:0042602">
    <property type="term" value="F:riboflavin reductase (NADPH) activity"/>
    <property type="evidence" value="ECO:0007669"/>
    <property type="project" value="TreeGrafter"/>
</dbReference>
<dbReference type="PATRIC" id="fig|1544413.3.peg.2053"/>
<dbReference type="SUPFAM" id="SSF51735">
    <property type="entry name" value="NAD(P)-binding Rossmann-fold domains"/>
    <property type="match status" value="1"/>
</dbReference>
<evidence type="ECO:0000313" key="3">
    <source>
        <dbReference type="Proteomes" id="UP000050488"/>
    </source>
</evidence>
<name>A0A0Q0YQS8_9CORY</name>
<proteinExistence type="predicted"/>
<dbReference type="EC" id="4.-.-.-" evidence="2"/>
<organism evidence="2 3">
    <name type="scientific">Corynebacterium lowii</name>
    <dbReference type="NCBI Taxonomy" id="1544413"/>
    <lineage>
        <taxon>Bacteria</taxon>
        <taxon>Bacillati</taxon>
        <taxon>Actinomycetota</taxon>
        <taxon>Actinomycetes</taxon>
        <taxon>Mycobacteriales</taxon>
        <taxon>Corynebacteriaceae</taxon>
        <taxon>Corynebacterium</taxon>
    </lineage>
</organism>
<dbReference type="InterPro" id="IPR036291">
    <property type="entry name" value="NAD(P)-bd_dom_sf"/>
</dbReference>
<dbReference type="InterPro" id="IPR016040">
    <property type="entry name" value="NAD(P)-bd_dom"/>
</dbReference>
<dbReference type="AlphaFoldDB" id="A0A0Q0YQS8"/>
<dbReference type="PANTHER" id="PTHR43355:SF2">
    <property type="entry name" value="FLAVIN REDUCTASE (NADPH)"/>
    <property type="match status" value="1"/>
</dbReference>
<dbReference type="Gene3D" id="3.40.50.720">
    <property type="entry name" value="NAD(P)-binding Rossmann-like Domain"/>
    <property type="match status" value="1"/>
</dbReference>
<evidence type="ECO:0000259" key="1">
    <source>
        <dbReference type="Pfam" id="PF13460"/>
    </source>
</evidence>
<keyword evidence="2" id="KW-0456">Lyase</keyword>
<accession>A0A0Q0YQS8</accession>
<dbReference type="PANTHER" id="PTHR43355">
    <property type="entry name" value="FLAVIN REDUCTASE (NADPH)"/>
    <property type="match status" value="1"/>
</dbReference>
<reference evidence="2 3" key="1">
    <citation type="submission" date="2015-10" db="EMBL/GenBank/DDBJ databases">
        <title>Corynebacteirum lowii and Corynebacterium oculi species nova, derived from human clinical disease and and emended description of Corynebacterium mastiditis.</title>
        <authorList>
            <person name="Bernard K."/>
            <person name="Pacheco A.L."/>
            <person name="Mcdougall C."/>
            <person name="Burtx T."/>
            <person name="Weibe D."/>
            <person name="Tyler S."/>
            <person name="Olson A.B."/>
            <person name="Cnockaert M."/>
            <person name="Eguchi H."/>
            <person name="Kuwahara T."/>
            <person name="Nakayama-Imaohji H."/>
            <person name="Boudewijins M."/>
            <person name="Van Hoecke F."/>
            <person name="Bernier A.-M."/>
            <person name="Vandamme P."/>
        </authorList>
    </citation>
    <scope>NUCLEOTIDE SEQUENCE [LARGE SCALE GENOMIC DNA]</scope>
    <source>
        <strain evidence="2 3">NML 130206</strain>
    </source>
</reference>
<sequence>MKIVVLGATGNVGSRFATQAAQAGHDVIAFARRPEAVPQQKNVSVVQGAAEDTEALAAAARGADAVVVSITGKTSDATFMQDRLPGIIEATKKAGVKRLLLVSVFGAGDTVEKASGFATLVYKVALGKFLADKAAADEILQASGLDWTIAYPVNLKDKKALAETAAVKPLRAVAKVPGLPTLPMDNAAGALLNIVTDPSTVHERLLITTPNGWKPAAN</sequence>
<dbReference type="Pfam" id="PF13460">
    <property type="entry name" value="NAD_binding_10"/>
    <property type="match status" value="1"/>
</dbReference>
<dbReference type="Proteomes" id="UP000050488">
    <property type="component" value="Unassembled WGS sequence"/>
</dbReference>